<feature type="binding site" evidence="11">
    <location>
        <position position="288"/>
    </location>
    <ligand>
        <name>Zn(2+)</name>
        <dbReference type="ChEBI" id="CHEBI:29105"/>
        <label>2</label>
        <note>catalytic</note>
    </ligand>
</feature>
<dbReference type="GO" id="GO:0006508">
    <property type="term" value="P:proteolysis"/>
    <property type="evidence" value="ECO:0007669"/>
    <property type="project" value="UniProtKB-KW"/>
</dbReference>
<evidence type="ECO:0000256" key="5">
    <source>
        <dbReference type="ARBA" id="ARBA00022801"/>
    </source>
</evidence>
<feature type="active site" evidence="10">
    <location>
        <position position="279"/>
    </location>
</feature>
<feature type="binding site" description="in inhibited form" evidence="11">
    <location>
        <position position="122"/>
    </location>
    <ligand>
        <name>Zn(2+)</name>
        <dbReference type="ChEBI" id="CHEBI:29105"/>
        <label>2</label>
        <note>catalytic</note>
    </ligand>
</feature>
<organism evidence="15 16">
    <name type="scientific">Nicotiana tabacum</name>
    <name type="common">Common tobacco</name>
    <dbReference type="NCBI Taxonomy" id="4097"/>
    <lineage>
        <taxon>Eukaryota</taxon>
        <taxon>Viridiplantae</taxon>
        <taxon>Streptophyta</taxon>
        <taxon>Embryophyta</taxon>
        <taxon>Tracheophyta</taxon>
        <taxon>Spermatophyta</taxon>
        <taxon>Magnoliopsida</taxon>
        <taxon>eudicotyledons</taxon>
        <taxon>Gunneridae</taxon>
        <taxon>Pentapetalae</taxon>
        <taxon>asterids</taxon>
        <taxon>lamiids</taxon>
        <taxon>Solanales</taxon>
        <taxon>Solanaceae</taxon>
        <taxon>Nicotianoideae</taxon>
        <taxon>Nicotianeae</taxon>
        <taxon>Nicotiana</taxon>
    </lineage>
</organism>
<feature type="binding site" evidence="11">
    <location>
        <position position="211"/>
    </location>
    <ligand>
        <name>Ca(2+)</name>
        <dbReference type="ChEBI" id="CHEBI:29108"/>
        <label>2</label>
    </ligand>
</feature>
<keyword evidence="11" id="KW-0106">Calcium</keyword>
<evidence type="ECO:0000256" key="9">
    <source>
        <dbReference type="ARBA" id="ARBA00023180"/>
    </source>
</evidence>
<dbReference type="RefSeq" id="XP_016450920.1">
    <property type="nucleotide sequence ID" value="XM_016595434.1"/>
</dbReference>
<evidence type="ECO:0000256" key="8">
    <source>
        <dbReference type="ARBA" id="ARBA00023145"/>
    </source>
</evidence>
<gene>
    <name evidence="16" type="primary">LOC107775682</name>
</gene>
<dbReference type="InterPro" id="IPR001818">
    <property type="entry name" value="Pept_M10_metallopeptidase"/>
</dbReference>
<evidence type="ECO:0000256" key="4">
    <source>
        <dbReference type="ARBA" id="ARBA00022729"/>
    </source>
</evidence>
<reference evidence="16" key="2">
    <citation type="submission" date="2025-08" db="UniProtKB">
        <authorList>
            <consortium name="RefSeq"/>
        </authorList>
    </citation>
    <scope>IDENTIFICATION</scope>
    <source>
        <tissue evidence="16">Leaf</tissue>
    </source>
</reference>
<evidence type="ECO:0000313" key="15">
    <source>
        <dbReference type="Proteomes" id="UP000790787"/>
    </source>
</evidence>
<sequence length="371" mass="40997">MRIPFFSFFAVAVIIFNASSPVSARFFRNISSIPRFIIPNNSAWNHFNKYLGCHVGQKVEGLAKIKQYFQHFGYINSLSKNFSDEFDDVLFSAVKTYQLNFNLNTTGEFDAVTLQHMIKPRCGNPDIVNGTTSMNSGNSPANSPAMHTMAHFSFFEGRRRWPPSKTNLNYAFLPENQLTDSVKAAFGRAFDKWSEVTPLSFTETGSYRTADIRIGFLVGDHGDGNPFDGPMKILAHAFSPPTGFFHLDGEENWVVDGGFLKEPVLEISGVDLESVAVHEIGQLLGLDHSSKKEAIMFPTLGAGVRKVELSSDDIKGVHMLYGSNPNNNGSSTVFTPSQENDISGASTFGSLVFVDYWILLGIALNFGVILF</sequence>
<evidence type="ECO:0000256" key="6">
    <source>
        <dbReference type="ARBA" id="ARBA00022833"/>
    </source>
</evidence>
<dbReference type="InterPro" id="IPR036365">
    <property type="entry name" value="PGBD-like_sf"/>
</dbReference>
<dbReference type="AlphaFoldDB" id="A0A1S3YFN8"/>
<dbReference type="SUPFAM" id="SSF55486">
    <property type="entry name" value="Metalloproteases ('zincins'), catalytic domain"/>
    <property type="match status" value="1"/>
</dbReference>
<dbReference type="STRING" id="4097.A0A1S3YFN8"/>
<feature type="binding site" evidence="11">
    <location>
        <position position="221"/>
    </location>
    <ligand>
        <name>Zn(2+)</name>
        <dbReference type="ChEBI" id="CHEBI:29105"/>
        <label>1</label>
    </ligand>
</feature>
<protein>
    <submittedName>
        <fullName evidence="16">Metalloendoproteinase 3-MMP-like</fullName>
    </submittedName>
</protein>
<dbReference type="GO" id="GO:0031012">
    <property type="term" value="C:extracellular matrix"/>
    <property type="evidence" value="ECO:0007669"/>
    <property type="project" value="InterPro"/>
</dbReference>
<evidence type="ECO:0000256" key="12">
    <source>
        <dbReference type="SAM" id="Phobius"/>
    </source>
</evidence>
<keyword evidence="5" id="KW-0378">Hydrolase</keyword>
<evidence type="ECO:0000256" key="7">
    <source>
        <dbReference type="ARBA" id="ARBA00023049"/>
    </source>
</evidence>
<feature type="binding site" evidence="11">
    <location>
        <position position="251"/>
    </location>
    <ligand>
        <name>Ca(2+)</name>
        <dbReference type="ChEBI" id="CHEBI:29108"/>
        <label>1</label>
    </ligand>
</feature>
<dbReference type="SUPFAM" id="SSF47090">
    <property type="entry name" value="PGBD-like"/>
    <property type="match status" value="1"/>
</dbReference>
<dbReference type="PRINTS" id="PR00138">
    <property type="entry name" value="MATRIXIN"/>
</dbReference>
<evidence type="ECO:0000313" key="16">
    <source>
        <dbReference type="RefSeq" id="XP_016450920.1"/>
    </source>
</evidence>
<keyword evidence="6 11" id="KW-0862">Zinc</keyword>
<evidence type="ECO:0000256" key="2">
    <source>
        <dbReference type="ARBA" id="ARBA00022670"/>
    </source>
</evidence>
<evidence type="ECO:0000256" key="11">
    <source>
        <dbReference type="PIRSR" id="PIRSR621190-2"/>
    </source>
</evidence>
<keyword evidence="2" id="KW-0645">Protease</keyword>
<proteinExistence type="inferred from homology"/>
<keyword evidence="12" id="KW-1133">Transmembrane helix</keyword>
<dbReference type="SMR" id="A0A1S3YFN8"/>
<keyword evidence="15" id="KW-1185">Reference proteome</keyword>
<feature type="domain" description="Peptidase metallopeptidase" evidence="14">
    <location>
        <begin position="157"/>
        <end position="323"/>
    </location>
</feature>
<accession>A0A1S3YFN8</accession>
<feature type="binding site" evidence="11">
    <location>
        <position position="251"/>
    </location>
    <ligand>
        <name>Ca(2+)</name>
        <dbReference type="ChEBI" id="CHEBI:29108"/>
        <label>3</label>
    </ligand>
</feature>
<dbReference type="OrthoDB" id="406838at2759"/>
<dbReference type="GO" id="GO:0030574">
    <property type="term" value="P:collagen catabolic process"/>
    <property type="evidence" value="ECO:0000318"/>
    <property type="project" value="GO_Central"/>
</dbReference>
<dbReference type="PANTHER" id="PTHR10201">
    <property type="entry name" value="MATRIX METALLOPROTEINASE"/>
    <property type="match status" value="1"/>
</dbReference>
<dbReference type="RefSeq" id="XP_016450920.1">
    <property type="nucleotide sequence ID" value="XM_016595434.2"/>
</dbReference>
<dbReference type="GO" id="GO:0004222">
    <property type="term" value="F:metalloendopeptidase activity"/>
    <property type="evidence" value="ECO:0000318"/>
    <property type="project" value="GO_Central"/>
</dbReference>
<feature type="signal peptide" evidence="13">
    <location>
        <begin position="1"/>
        <end position="24"/>
    </location>
</feature>
<dbReference type="GO" id="GO:0008270">
    <property type="term" value="F:zinc ion binding"/>
    <property type="evidence" value="ECO:0007669"/>
    <property type="project" value="InterPro"/>
</dbReference>
<dbReference type="CDD" id="cd04278">
    <property type="entry name" value="ZnMc_MMP"/>
    <property type="match status" value="1"/>
</dbReference>
<dbReference type="PaxDb" id="4097-A0A1S3YFN8"/>
<evidence type="ECO:0000256" key="1">
    <source>
        <dbReference type="ARBA" id="ARBA00009614"/>
    </source>
</evidence>
<dbReference type="PANTHER" id="PTHR10201:SF236">
    <property type="entry name" value="METALLOENDOPROTEINASE 3-MMP-LIKE"/>
    <property type="match status" value="1"/>
</dbReference>
<evidence type="ECO:0000256" key="13">
    <source>
        <dbReference type="SAM" id="SignalP"/>
    </source>
</evidence>
<evidence type="ECO:0000256" key="10">
    <source>
        <dbReference type="PIRSR" id="PIRSR621190-1"/>
    </source>
</evidence>
<comment type="cofactor">
    <cofactor evidence="11">
        <name>Ca(2+)</name>
        <dbReference type="ChEBI" id="CHEBI:29108"/>
    </cofactor>
    <text evidence="11">Can bind about 5 Ca(2+) ions per subunit.</text>
</comment>
<feature type="binding site" evidence="11">
    <location>
        <position position="229"/>
    </location>
    <ligand>
        <name>Ca(2+)</name>
        <dbReference type="ChEBI" id="CHEBI:29108"/>
        <label>3</label>
    </ligand>
</feature>
<keyword evidence="8" id="KW-0865">Zymogen</keyword>
<dbReference type="KEGG" id="nta:107775682"/>
<feature type="binding site" evidence="11">
    <location>
        <position position="228"/>
    </location>
    <ligand>
        <name>Ca(2+)</name>
        <dbReference type="ChEBI" id="CHEBI:29108"/>
        <label>3</label>
    </ligand>
</feature>
<evidence type="ECO:0000256" key="3">
    <source>
        <dbReference type="ARBA" id="ARBA00022723"/>
    </source>
</evidence>
<dbReference type="FunFam" id="3.40.390.10:FF:000018">
    <property type="entry name" value="Metalloendoproteinase 1"/>
    <property type="match status" value="1"/>
</dbReference>
<dbReference type="Pfam" id="PF00413">
    <property type="entry name" value="Peptidase_M10"/>
    <property type="match status" value="1"/>
</dbReference>
<comment type="similarity">
    <text evidence="1">Belongs to the peptidase M10A family. Matrix metalloproteinases (MMPs) subfamily.</text>
</comment>
<dbReference type="InterPro" id="IPR024079">
    <property type="entry name" value="MetalloPept_cat_dom_sf"/>
</dbReference>
<feature type="chain" id="PRO_5010223002" evidence="13">
    <location>
        <begin position="25"/>
        <end position="371"/>
    </location>
</feature>
<dbReference type="GO" id="GO:0030198">
    <property type="term" value="P:extracellular matrix organization"/>
    <property type="evidence" value="ECO:0000318"/>
    <property type="project" value="GO_Central"/>
</dbReference>
<keyword evidence="12" id="KW-0812">Transmembrane</keyword>
<keyword evidence="9" id="KW-0325">Glycoprotein</keyword>
<feature type="binding site" evidence="11">
    <location>
        <position position="278"/>
    </location>
    <ligand>
        <name>Zn(2+)</name>
        <dbReference type="ChEBI" id="CHEBI:29105"/>
        <label>2</label>
        <note>catalytic</note>
    </ligand>
</feature>
<feature type="binding site" evidence="11">
    <location>
        <position position="236"/>
    </location>
    <ligand>
        <name>Zn(2+)</name>
        <dbReference type="ChEBI" id="CHEBI:29105"/>
        <label>1</label>
    </ligand>
</feature>
<dbReference type="InterPro" id="IPR021158">
    <property type="entry name" value="Pept_M10A_Zn_BS"/>
</dbReference>
<keyword evidence="3 11" id="KW-0479">Metal-binding</keyword>
<dbReference type="OMA" id="GPRWPPF"/>
<dbReference type="InterPro" id="IPR033739">
    <property type="entry name" value="M10A_MMP"/>
</dbReference>
<comment type="cofactor">
    <cofactor evidence="11">
        <name>Zn(2+)</name>
        <dbReference type="ChEBI" id="CHEBI:29105"/>
    </cofactor>
    <text evidence="11">Binds 2 Zn(2+) ions per subunit.</text>
</comment>
<keyword evidence="4 13" id="KW-0732">Signal</keyword>
<dbReference type="Gene3D" id="3.40.390.10">
    <property type="entry name" value="Collagenase (Catalytic Domain)"/>
    <property type="match status" value="1"/>
</dbReference>
<keyword evidence="12" id="KW-0472">Membrane</keyword>
<dbReference type="InterPro" id="IPR002477">
    <property type="entry name" value="Peptidoglycan-bd-like"/>
</dbReference>
<reference evidence="15" key="1">
    <citation type="journal article" date="2014" name="Nat. Commun.">
        <title>The tobacco genome sequence and its comparison with those of tomato and potato.</title>
        <authorList>
            <person name="Sierro N."/>
            <person name="Battey J.N."/>
            <person name="Ouadi S."/>
            <person name="Bakaher N."/>
            <person name="Bovet L."/>
            <person name="Willig A."/>
            <person name="Goepfert S."/>
            <person name="Peitsch M.C."/>
            <person name="Ivanov N.V."/>
        </authorList>
    </citation>
    <scope>NUCLEOTIDE SEQUENCE [LARGE SCALE GENOMIC DNA]</scope>
</reference>
<dbReference type="GeneID" id="107775682"/>
<dbReference type="SMART" id="SM00235">
    <property type="entry name" value="ZnMc"/>
    <property type="match status" value="1"/>
</dbReference>
<evidence type="ECO:0000259" key="14">
    <source>
        <dbReference type="SMART" id="SM00235"/>
    </source>
</evidence>
<dbReference type="PROSITE" id="PS00546">
    <property type="entry name" value="CYSTEINE_SWITCH"/>
    <property type="match status" value="1"/>
</dbReference>
<keyword evidence="7" id="KW-0482">Metalloprotease</keyword>
<feature type="binding site" evidence="11">
    <location>
        <position position="296"/>
    </location>
    <ligand>
        <name>Zn(2+)</name>
        <dbReference type="ChEBI" id="CHEBI:29105"/>
        <label>2</label>
        <note>catalytic</note>
    </ligand>
</feature>
<dbReference type="Proteomes" id="UP000790787">
    <property type="component" value="Chromosome 24"/>
</dbReference>
<dbReference type="Pfam" id="PF01471">
    <property type="entry name" value="PG_binding_1"/>
    <property type="match status" value="1"/>
</dbReference>
<dbReference type="InterPro" id="IPR021190">
    <property type="entry name" value="Pept_M10A"/>
</dbReference>
<feature type="binding site" evidence="11">
    <location>
        <position position="246"/>
    </location>
    <ligand>
        <name>Zn(2+)</name>
        <dbReference type="ChEBI" id="CHEBI:29105"/>
        <label>1</label>
    </ligand>
</feature>
<dbReference type="InterPro" id="IPR006026">
    <property type="entry name" value="Peptidase_Metallo"/>
</dbReference>
<feature type="binding site" evidence="11">
    <location>
        <position position="223"/>
    </location>
    <ligand>
        <name>Zn(2+)</name>
        <dbReference type="ChEBI" id="CHEBI:29105"/>
        <label>1</label>
    </ligand>
</feature>
<feature type="binding site" evidence="11">
    <location>
        <position position="248"/>
    </location>
    <ligand>
        <name>Ca(2+)</name>
        <dbReference type="ChEBI" id="CHEBI:29108"/>
        <label>3</label>
    </ligand>
</feature>
<feature type="transmembrane region" description="Helical" evidence="12">
    <location>
        <begin position="348"/>
        <end position="370"/>
    </location>
</feature>
<name>A0A1S3YFN8_TOBAC</name>